<reference evidence="2" key="1">
    <citation type="submission" date="2021-02" db="EMBL/GenBank/DDBJ databases">
        <authorList>
            <person name="Nowell W R."/>
        </authorList>
    </citation>
    <scope>NUCLEOTIDE SEQUENCE</scope>
</reference>
<keyword evidence="1" id="KW-0732">Signal</keyword>
<accession>A0A816R6Q7</accession>
<evidence type="ECO:0000256" key="1">
    <source>
        <dbReference type="SAM" id="SignalP"/>
    </source>
</evidence>
<feature type="signal peptide" evidence="1">
    <location>
        <begin position="1"/>
        <end position="20"/>
    </location>
</feature>
<name>A0A816R6Q7_9BILA</name>
<dbReference type="AlphaFoldDB" id="A0A816R6Q7"/>
<proteinExistence type="predicted"/>
<evidence type="ECO:0000313" key="2">
    <source>
        <dbReference type="EMBL" id="CAF2068474.1"/>
    </source>
</evidence>
<feature type="chain" id="PRO_5032910411" evidence="1">
    <location>
        <begin position="21"/>
        <end position="90"/>
    </location>
</feature>
<evidence type="ECO:0000313" key="3">
    <source>
        <dbReference type="Proteomes" id="UP000663824"/>
    </source>
</evidence>
<gene>
    <name evidence="2" type="ORF">MBJ925_LOCUS16279</name>
</gene>
<dbReference type="Proteomes" id="UP000663824">
    <property type="component" value="Unassembled WGS sequence"/>
</dbReference>
<organism evidence="2 3">
    <name type="scientific">Rotaria magnacalcarata</name>
    <dbReference type="NCBI Taxonomy" id="392030"/>
    <lineage>
        <taxon>Eukaryota</taxon>
        <taxon>Metazoa</taxon>
        <taxon>Spiralia</taxon>
        <taxon>Gnathifera</taxon>
        <taxon>Rotifera</taxon>
        <taxon>Eurotatoria</taxon>
        <taxon>Bdelloidea</taxon>
        <taxon>Philodinida</taxon>
        <taxon>Philodinidae</taxon>
        <taxon>Rotaria</taxon>
    </lineage>
</organism>
<comment type="caution">
    <text evidence="2">The sequence shown here is derived from an EMBL/GenBank/DDBJ whole genome shotgun (WGS) entry which is preliminary data.</text>
</comment>
<protein>
    <submittedName>
        <fullName evidence="2">Uncharacterized protein</fullName>
    </submittedName>
</protein>
<dbReference type="EMBL" id="CAJNRE010007868">
    <property type="protein sequence ID" value="CAF2068474.1"/>
    <property type="molecule type" value="Genomic_DNA"/>
</dbReference>
<sequence>MRFFLVLLLIVLIYVAFIAAAPNKTHPIEVHHGQCPVHLIRCMIKCPMMINDSCKNAKPPCCTTDEQCPKKQKCCQPACGCWKVCTDVAT</sequence>